<evidence type="ECO:0000256" key="7">
    <source>
        <dbReference type="ARBA" id="ARBA00022840"/>
    </source>
</evidence>
<feature type="transmembrane region" description="Helical" evidence="9">
    <location>
        <begin position="37"/>
        <end position="58"/>
    </location>
</feature>
<proteinExistence type="predicted"/>
<keyword evidence="7" id="KW-0067">ATP-binding</keyword>
<reference evidence="11 12" key="1">
    <citation type="submission" date="2018-05" db="EMBL/GenBank/DDBJ databases">
        <title>Genomic Encyclopedia of Archaeal and Bacterial Type Strains, Phase II (KMG-II): from individual species to whole genera.</title>
        <authorList>
            <person name="Goeker M."/>
        </authorList>
    </citation>
    <scope>NUCLEOTIDE SEQUENCE [LARGE SCALE GENOMIC DNA]</scope>
    <source>
        <strain evidence="11 12">DSM 45184</strain>
    </source>
</reference>
<feature type="transmembrane region" description="Helical" evidence="9">
    <location>
        <begin position="70"/>
        <end position="95"/>
    </location>
</feature>
<evidence type="ECO:0000256" key="6">
    <source>
        <dbReference type="ARBA" id="ARBA00022777"/>
    </source>
</evidence>
<dbReference type="Gene3D" id="1.20.5.1930">
    <property type="match status" value="1"/>
</dbReference>
<dbReference type="InterPro" id="IPR011712">
    <property type="entry name" value="Sig_transdc_His_kin_sub3_dim/P"/>
</dbReference>
<keyword evidence="6 11" id="KW-0418">Kinase</keyword>
<dbReference type="EC" id="2.7.13.3" evidence="2"/>
<evidence type="ECO:0000256" key="4">
    <source>
        <dbReference type="ARBA" id="ARBA00022679"/>
    </source>
</evidence>
<keyword evidence="3" id="KW-0597">Phosphoprotein</keyword>
<dbReference type="InterPro" id="IPR050482">
    <property type="entry name" value="Sensor_HK_TwoCompSys"/>
</dbReference>
<dbReference type="Proteomes" id="UP000245697">
    <property type="component" value="Unassembled WGS sequence"/>
</dbReference>
<dbReference type="GO" id="GO:0016020">
    <property type="term" value="C:membrane"/>
    <property type="evidence" value="ECO:0007669"/>
    <property type="project" value="InterPro"/>
</dbReference>
<dbReference type="CDD" id="cd16917">
    <property type="entry name" value="HATPase_UhpB-NarQ-NarX-like"/>
    <property type="match status" value="1"/>
</dbReference>
<dbReference type="PANTHER" id="PTHR24421:SF10">
    <property type="entry name" value="NITRATE_NITRITE SENSOR PROTEIN NARQ"/>
    <property type="match status" value="1"/>
</dbReference>
<dbReference type="EMBL" id="QGGR01000024">
    <property type="protein sequence ID" value="PWK36071.1"/>
    <property type="molecule type" value="Genomic_DNA"/>
</dbReference>
<feature type="transmembrane region" description="Helical" evidence="9">
    <location>
        <begin position="136"/>
        <end position="156"/>
    </location>
</feature>
<evidence type="ECO:0000256" key="5">
    <source>
        <dbReference type="ARBA" id="ARBA00022741"/>
    </source>
</evidence>
<dbReference type="InterPro" id="IPR036890">
    <property type="entry name" value="HATPase_C_sf"/>
</dbReference>
<dbReference type="Pfam" id="PF07730">
    <property type="entry name" value="HisKA_3"/>
    <property type="match status" value="1"/>
</dbReference>
<evidence type="ECO:0000256" key="9">
    <source>
        <dbReference type="SAM" id="Phobius"/>
    </source>
</evidence>
<evidence type="ECO:0000259" key="10">
    <source>
        <dbReference type="Pfam" id="PF07730"/>
    </source>
</evidence>
<dbReference type="GO" id="GO:0046983">
    <property type="term" value="F:protein dimerization activity"/>
    <property type="evidence" value="ECO:0007669"/>
    <property type="project" value="InterPro"/>
</dbReference>
<evidence type="ECO:0000256" key="1">
    <source>
        <dbReference type="ARBA" id="ARBA00000085"/>
    </source>
</evidence>
<comment type="caution">
    <text evidence="11">The sequence shown here is derived from an EMBL/GenBank/DDBJ whole genome shotgun (WGS) entry which is preliminary data.</text>
</comment>
<feature type="transmembrane region" description="Helical" evidence="9">
    <location>
        <begin position="162"/>
        <end position="181"/>
    </location>
</feature>
<keyword evidence="9" id="KW-0472">Membrane</keyword>
<sequence>MDPAATSTRGLRPLHPEVEPPCGAGHYAGRMLPPPPAWATAGQYALAVVAGVAGWLAGAADRLSGPLTPAAAELVGALLVLDVLIGTALLAVLPLRHRHPLPVACVAAAVLPFSASSVGAAAFAVGATATRRRRDWAVTVAVVAVVGATGAEVLYPGFSLDGIALILLFVVACLATGTYLGTRRELIAALHERAVTAERERVLAAGAAREAERTRIAREMHDVLAHRISLVALHAGALTYREDLTRIETVDAAVIIQSNAHLALAELREVLGVLRTSGDPADGAAEQPQPTLAELPALLADVREAGSLVRLDNTVAAPVVPQLLSRTAFRIVQEALTNARRHAPGAAVTIRLARADSSTGENDGGHLEVKISNSVTAPTQPSPEPDPGVGLIGLAERAELAGGSLQAGPQPDGTFVVQARLPWPA</sequence>
<organism evidence="11 12">
    <name type="scientific">Actinoplanes xinjiangensis</name>
    <dbReference type="NCBI Taxonomy" id="512350"/>
    <lineage>
        <taxon>Bacteria</taxon>
        <taxon>Bacillati</taxon>
        <taxon>Actinomycetota</taxon>
        <taxon>Actinomycetes</taxon>
        <taxon>Micromonosporales</taxon>
        <taxon>Micromonosporaceae</taxon>
        <taxon>Actinoplanes</taxon>
    </lineage>
</organism>
<dbReference type="GO" id="GO:0000155">
    <property type="term" value="F:phosphorelay sensor kinase activity"/>
    <property type="evidence" value="ECO:0007669"/>
    <property type="project" value="InterPro"/>
</dbReference>
<dbReference type="GO" id="GO:0005524">
    <property type="term" value="F:ATP binding"/>
    <property type="evidence" value="ECO:0007669"/>
    <property type="project" value="UniProtKB-KW"/>
</dbReference>
<feature type="transmembrane region" description="Helical" evidence="9">
    <location>
        <begin position="101"/>
        <end position="124"/>
    </location>
</feature>
<evidence type="ECO:0000256" key="2">
    <source>
        <dbReference type="ARBA" id="ARBA00012438"/>
    </source>
</evidence>
<accession>A0A316EUS6</accession>
<keyword evidence="9" id="KW-0812">Transmembrane</keyword>
<gene>
    <name evidence="11" type="ORF">BC793_12452</name>
</gene>
<keyword evidence="12" id="KW-1185">Reference proteome</keyword>
<keyword evidence="9" id="KW-1133">Transmembrane helix</keyword>
<protein>
    <recommendedName>
        <fullName evidence="2">histidine kinase</fullName>
        <ecNumber evidence="2">2.7.13.3</ecNumber>
    </recommendedName>
</protein>
<dbReference type="Gene3D" id="3.30.565.10">
    <property type="entry name" value="Histidine kinase-like ATPase, C-terminal domain"/>
    <property type="match status" value="1"/>
</dbReference>
<dbReference type="PANTHER" id="PTHR24421">
    <property type="entry name" value="NITRATE/NITRITE SENSOR PROTEIN NARX-RELATED"/>
    <property type="match status" value="1"/>
</dbReference>
<keyword evidence="4" id="KW-0808">Transferase</keyword>
<dbReference type="AlphaFoldDB" id="A0A316EUS6"/>
<evidence type="ECO:0000313" key="12">
    <source>
        <dbReference type="Proteomes" id="UP000245697"/>
    </source>
</evidence>
<dbReference type="SUPFAM" id="SSF55874">
    <property type="entry name" value="ATPase domain of HSP90 chaperone/DNA topoisomerase II/histidine kinase"/>
    <property type="match status" value="1"/>
</dbReference>
<evidence type="ECO:0000313" key="11">
    <source>
        <dbReference type="EMBL" id="PWK36071.1"/>
    </source>
</evidence>
<keyword evidence="5" id="KW-0547">Nucleotide-binding</keyword>
<name>A0A316EUS6_9ACTN</name>
<feature type="domain" description="Signal transduction histidine kinase subgroup 3 dimerisation and phosphoacceptor" evidence="10">
    <location>
        <begin position="212"/>
        <end position="277"/>
    </location>
</feature>
<evidence type="ECO:0000256" key="3">
    <source>
        <dbReference type="ARBA" id="ARBA00022553"/>
    </source>
</evidence>
<evidence type="ECO:0000256" key="8">
    <source>
        <dbReference type="ARBA" id="ARBA00023012"/>
    </source>
</evidence>
<keyword evidence="8" id="KW-0902">Two-component regulatory system</keyword>
<comment type="catalytic activity">
    <reaction evidence="1">
        <text>ATP + protein L-histidine = ADP + protein N-phospho-L-histidine.</text>
        <dbReference type="EC" id="2.7.13.3"/>
    </reaction>
</comment>